<evidence type="ECO:0000256" key="1">
    <source>
        <dbReference type="ARBA" id="ARBA00006723"/>
    </source>
</evidence>
<evidence type="ECO:0000256" key="2">
    <source>
        <dbReference type="ARBA" id="ARBA00023235"/>
    </source>
</evidence>
<dbReference type="Proteomes" id="UP000216991">
    <property type="component" value="Unassembled WGS sequence"/>
</dbReference>
<gene>
    <name evidence="4" type="ORF">CHU93_00305</name>
</gene>
<protein>
    <submittedName>
        <fullName evidence="4">Tautomerase enzyme</fullName>
    </submittedName>
</protein>
<comment type="caution">
    <text evidence="4">The sequence shown here is derived from an EMBL/GenBank/DDBJ whole genome shotgun (WGS) entry which is preliminary data.</text>
</comment>
<comment type="similarity">
    <text evidence="1">Belongs to the 4-oxalocrotonate tautomerase family.</text>
</comment>
<keyword evidence="5" id="KW-1185">Reference proteome</keyword>
<dbReference type="InterPro" id="IPR004370">
    <property type="entry name" value="4-OT-like_dom"/>
</dbReference>
<dbReference type="SUPFAM" id="SSF55331">
    <property type="entry name" value="Tautomerase/MIF"/>
    <property type="match status" value="1"/>
</dbReference>
<evidence type="ECO:0000313" key="4">
    <source>
        <dbReference type="EMBL" id="OYQ37878.1"/>
    </source>
</evidence>
<proteinExistence type="inferred from homology"/>
<keyword evidence="2" id="KW-0413">Isomerase</keyword>
<dbReference type="PANTHER" id="PTHR35530:SF2">
    <property type="entry name" value="BSL4019 PROTEIN"/>
    <property type="match status" value="1"/>
</dbReference>
<dbReference type="Gene3D" id="3.30.429.10">
    <property type="entry name" value="Macrophage Migration Inhibitory Factor"/>
    <property type="match status" value="1"/>
</dbReference>
<evidence type="ECO:0000259" key="3">
    <source>
        <dbReference type="Pfam" id="PF01361"/>
    </source>
</evidence>
<dbReference type="GO" id="GO:0016853">
    <property type="term" value="F:isomerase activity"/>
    <property type="evidence" value="ECO:0007669"/>
    <property type="project" value="UniProtKB-KW"/>
</dbReference>
<name>A0A255Z8T5_9SPHN</name>
<dbReference type="OrthoDB" id="9803586at2"/>
<sequence length="73" mass="7538">MPMIQITVPAGSLDASKKAEMIRLITDAAVAAEGIPAVRAQTFVQIHEVPDGGWGIAGRAVTLAMMQAALAAH</sequence>
<dbReference type="RefSeq" id="WP_094472238.1">
    <property type="nucleotide sequence ID" value="NZ_NOXT01000017.1"/>
</dbReference>
<evidence type="ECO:0000313" key="5">
    <source>
        <dbReference type="Proteomes" id="UP000216991"/>
    </source>
</evidence>
<dbReference type="EMBL" id="NOXT01000017">
    <property type="protein sequence ID" value="OYQ37878.1"/>
    <property type="molecule type" value="Genomic_DNA"/>
</dbReference>
<accession>A0A255Z8T5</accession>
<organism evidence="4 5">
    <name type="scientific">Sandarakinorhabdus cyanobacteriorum</name>
    <dbReference type="NCBI Taxonomy" id="1981098"/>
    <lineage>
        <taxon>Bacteria</taxon>
        <taxon>Pseudomonadati</taxon>
        <taxon>Pseudomonadota</taxon>
        <taxon>Alphaproteobacteria</taxon>
        <taxon>Sphingomonadales</taxon>
        <taxon>Sphingosinicellaceae</taxon>
        <taxon>Sandarakinorhabdus</taxon>
    </lineage>
</organism>
<dbReference type="Pfam" id="PF01361">
    <property type="entry name" value="Tautomerase"/>
    <property type="match status" value="1"/>
</dbReference>
<dbReference type="PANTHER" id="PTHR35530">
    <property type="entry name" value="TAUTOMERASE-RELATED"/>
    <property type="match status" value="1"/>
</dbReference>
<reference evidence="4 5" key="1">
    <citation type="submission" date="2017-07" db="EMBL/GenBank/DDBJ databases">
        <title>Sandarakinorhabdus cyanobacteriorum sp. nov., a novel bacterium isolated from cyanobacterial aggregates in a eutrophic lake.</title>
        <authorList>
            <person name="Cai H."/>
        </authorList>
    </citation>
    <scope>NUCLEOTIDE SEQUENCE [LARGE SCALE GENOMIC DNA]</scope>
    <source>
        <strain evidence="4 5">TH057</strain>
    </source>
</reference>
<dbReference type="AlphaFoldDB" id="A0A255Z8T5"/>
<feature type="domain" description="4-oxalocrotonate tautomerase-like" evidence="3">
    <location>
        <begin position="2"/>
        <end position="62"/>
    </location>
</feature>
<dbReference type="InterPro" id="IPR014347">
    <property type="entry name" value="Tautomerase/MIF_sf"/>
</dbReference>